<protein>
    <submittedName>
        <fullName evidence="2">Uncharacterized protein</fullName>
    </submittedName>
</protein>
<dbReference type="EMBL" id="CADCVJ010000223">
    <property type="protein sequence ID" value="CAA9492632.1"/>
    <property type="molecule type" value="Genomic_DNA"/>
</dbReference>
<feature type="region of interest" description="Disordered" evidence="1">
    <location>
        <begin position="1"/>
        <end position="62"/>
    </location>
</feature>
<evidence type="ECO:0000256" key="1">
    <source>
        <dbReference type="SAM" id="MobiDB-lite"/>
    </source>
</evidence>
<dbReference type="AlphaFoldDB" id="A0A6J4S9R3"/>
<evidence type="ECO:0000313" key="2">
    <source>
        <dbReference type="EMBL" id="CAA9492632.1"/>
    </source>
</evidence>
<feature type="non-terminal residue" evidence="2">
    <location>
        <position position="62"/>
    </location>
</feature>
<name>A0A6J4S9R3_9ACTN</name>
<reference evidence="2" key="1">
    <citation type="submission" date="2020-02" db="EMBL/GenBank/DDBJ databases">
        <authorList>
            <person name="Meier V. D."/>
        </authorList>
    </citation>
    <scope>NUCLEOTIDE SEQUENCE</scope>
    <source>
        <strain evidence="2">AVDCRST_MAG38</strain>
    </source>
</reference>
<organism evidence="2">
    <name type="scientific">uncultured Solirubrobacteraceae bacterium</name>
    <dbReference type="NCBI Taxonomy" id="1162706"/>
    <lineage>
        <taxon>Bacteria</taxon>
        <taxon>Bacillati</taxon>
        <taxon>Actinomycetota</taxon>
        <taxon>Thermoleophilia</taxon>
        <taxon>Solirubrobacterales</taxon>
        <taxon>Solirubrobacteraceae</taxon>
        <taxon>environmental samples</taxon>
    </lineage>
</organism>
<proteinExistence type="predicted"/>
<sequence>DRGAWSTPRRGRPCGRLDPRRPCHLRSPCEPGTEHASAARRARHPDHRASAWPAARRPVADV</sequence>
<accession>A0A6J4S9R3</accession>
<gene>
    <name evidence="2" type="ORF">AVDCRST_MAG38-2670</name>
</gene>
<feature type="non-terminal residue" evidence="2">
    <location>
        <position position="1"/>
    </location>
</feature>